<protein>
    <recommendedName>
        <fullName evidence="3">GxxExxY protein</fullName>
    </recommendedName>
</protein>
<dbReference type="EMBL" id="MFFU01000052">
    <property type="protein sequence ID" value="OGF15826.1"/>
    <property type="molecule type" value="Genomic_DNA"/>
</dbReference>
<dbReference type="AlphaFoldDB" id="A0A1F5RMW0"/>
<reference evidence="1 2" key="1">
    <citation type="journal article" date="2016" name="Nat. Commun.">
        <title>Thousands of microbial genomes shed light on interconnected biogeochemical processes in an aquifer system.</title>
        <authorList>
            <person name="Anantharaman K."/>
            <person name="Brown C.T."/>
            <person name="Hug L.A."/>
            <person name="Sharon I."/>
            <person name="Castelle C.J."/>
            <person name="Probst A.J."/>
            <person name="Thomas B.C."/>
            <person name="Singh A."/>
            <person name="Wilkins M.J."/>
            <person name="Karaoz U."/>
            <person name="Brodie E.L."/>
            <person name="Williams K.H."/>
            <person name="Hubbard S.S."/>
            <person name="Banfield J.F."/>
        </authorList>
    </citation>
    <scope>NUCLEOTIDE SEQUENCE [LARGE SCALE GENOMIC DNA]</scope>
</reference>
<evidence type="ECO:0008006" key="3">
    <source>
        <dbReference type="Google" id="ProtNLM"/>
    </source>
</evidence>
<organism evidence="1 2">
    <name type="scientific">Candidatus Falkowbacteria bacterium RIFCSPHIGHO2_02_FULL_45_15</name>
    <dbReference type="NCBI Taxonomy" id="1797987"/>
    <lineage>
        <taxon>Bacteria</taxon>
        <taxon>Candidatus Falkowiibacteriota</taxon>
    </lineage>
</organism>
<gene>
    <name evidence="1" type="ORF">A3D54_01240</name>
</gene>
<accession>A0A1F5RMW0</accession>
<name>A0A1F5RMW0_9BACT</name>
<dbReference type="NCBIfam" id="TIGR04256">
    <property type="entry name" value="GxxExxY"/>
    <property type="match status" value="1"/>
</dbReference>
<dbReference type="InterPro" id="IPR026350">
    <property type="entry name" value="GxxExxY"/>
</dbReference>
<dbReference type="Pfam" id="PF13366">
    <property type="entry name" value="PDDEXK_3"/>
    <property type="match status" value="1"/>
</dbReference>
<sequence>MKQELIYKDLSYEIGGVLFEVHNELGRYCNEKQCCDLIEKKLGEKRLKYEREKIIPTSFNGERTGRNRIDFIIEDKIILEVKCKRFIVREDFYQTKRYLEALNKKLGIIVNFRDVYLKPKRVLNSKYTD</sequence>
<proteinExistence type="predicted"/>
<comment type="caution">
    <text evidence="1">The sequence shown here is derived from an EMBL/GenBank/DDBJ whole genome shotgun (WGS) entry which is preliminary data.</text>
</comment>
<evidence type="ECO:0000313" key="1">
    <source>
        <dbReference type="EMBL" id="OGF15826.1"/>
    </source>
</evidence>
<evidence type="ECO:0000313" key="2">
    <source>
        <dbReference type="Proteomes" id="UP000177691"/>
    </source>
</evidence>
<dbReference type="Proteomes" id="UP000177691">
    <property type="component" value="Unassembled WGS sequence"/>
</dbReference>